<keyword evidence="3" id="KW-0378">Hydrolase</keyword>
<proteinExistence type="predicted"/>
<evidence type="ECO:0000259" key="5">
    <source>
        <dbReference type="Pfam" id="PF07687"/>
    </source>
</evidence>
<keyword evidence="7" id="KW-1185">Reference proteome</keyword>
<feature type="domain" description="Peptidase M20 dimerisation" evidence="5">
    <location>
        <begin position="191"/>
        <end position="298"/>
    </location>
</feature>
<keyword evidence="2" id="KW-0479">Metal-binding</keyword>
<evidence type="ECO:0000313" key="7">
    <source>
        <dbReference type="Proteomes" id="UP000222106"/>
    </source>
</evidence>
<dbReference type="GO" id="GO:0016787">
    <property type="term" value="F:hydrolase activity"/>
    <property type="evidence" value="ECO:0007669"/>
    <property type="project" value="UniProtKB-KW"/>
</dbReference>
<protein>
    <submittedName>
        <fullName evidence="6">Acetylornithine deacetylase</fullName>
    </submittedName>
</protein>
<dbReference type="InterPro" id="IPR036264">
    <property type="entry name" value="Bact_exopeptidase_dim_dom"/>
</dbReference>
<dbReference type="EMBL" id="PDJI01000003">
    <property type="protein sequence ID" value="PFG44970.1"/>
    <property type="molecule type" value="Genomic_DNA"/>
</dbReference>
<evidence type="ECO:0000313" key="6">
    <source>
        <dbReference type="EMBL" id="PFG44970.1"/>
    </source>
</evidence>
<dbReference type="SUPFAM" id="SSF55031">
    <property type="entry name" value="Bacterial exopeptidase dimerisation domain"/>
    <property type="match status" value="1"/>
</dbReference>
<reference evidence="6 7" key="1">
    <citation type="submission" date="2017-10" db="EMBL/GenBank/DDBJ databases">
        <title>Sequencing the genomes of 1000 actinobacteria strains.</title>
        <authorList>
            <person name="Klenk H.-P."/>
        </authorList>
    </citation>
    <scope>NUCLEOTIDE SEQUENCE [LARGE SCALE GENOMIC DNA]</scope>
    <source>
        <strain evidence="6 7">DSM 21838</strain>
    </source>
</reference>
<dbReference type="InterPro" id="IPR002933">
    <property type="entry name" value="Peptidase_M20"/>
</dbReference>
<dbReference type="OrthoDB" id="7055905at2"/>
<evidence type="ECO:0000256" key="1">
    <source>
        <dbReference type="ARBA" id="ARBA00001947"/>
    </source>
</evidence>
<dbReference type="Gene3D" id="3.40.630.10">
    <property type="entry name" value="Zn peptidases"/>
    <property type="match status" value="1"/>
</dbReference>
<organism evidence="6 7">
    <name type="scientific">Georgenia soli</name>
    <dbReference type="NCBI Taxonomy" id="638953"/>
    <lineage>
        <taxon>Bacteria</taxon>
        <taxon>Bacillati</taxon>
        <taxon>Actinomycetota</taxon>
        <taxon>Actinomycetes</taxon>
        <taxon>Micrococcales</taxon>
        <taxon>Bogoriellaceae</taxon>
        <taxon>Georgenia</taxon>
    </lineage>
</organism>
<evidence type="ECO:0000256" key="4">
    <source>
        <dbReference type="ARBA" id="ARBA00022833"/>
    </source>
</evidence>
<dbReference type="PANTHER" id="PTHR43808">
    <property type="entry name" value="ACETYLORNITHINE DEACETYLASE"/>
    <property type="match status" value="1"/>
</dbReference>
<comment type="cofactor">
    <cofactor evidence="1">
        <name>Zn(2+)</name>
        <dbReference type="ChEBI" id="CHEBI:29105"/>
    </cofactor>
</comment>
<sequence>MSPEPTLVSRTEESVRVDVTSLLAQLVAIPSVNPRGQAIPAETAVATFVADWSRRNGLDAWLEEVVDGRCNVIVTLPGRDQSRIVLLESHLDTVEVEHMTVPPFEARVDGGRLYGRGACDAKGPLAAFLIAMRDLARSGQVPPYSVVLAGVVDEEHEYRGVTGLLASESLSAAREVVGAVVGEPTDLRMVVAHKGCMRCHIVASGPGGHSSRPWGLVNPIESIAEVVTHLASDVVPHLGDQAHPLVGPPTLVTSMISGGSGPNTVPNECRITLDRRTLPGEDPHNVWAELRAGVEQKFGDRVVVEEPFLVDLALDTDPADTFVASVGAALSHVGRDGAPIGTGWGSDASKLAAVGIPAVVLGPGSITDAHKPDESIDIDELTAAVEIMRTVLMGRVTYGMEGRNLGGSDASPTDR</sequence>
<dbReference type="Pfam" id="PF01546">
    <property type="entry name" value="Peptidase_M20"/>
    <property type="match status" value="1"/>
</dbReference>
<dbReference type="AlphaFoldDB" id="A0A2A9F383"/>
<name>A0A2A9F383_9MICO</name>
<accession>A0A2A9F383</accession>
<evidence type="ECO:0000256" key="3">
    <source>
        <dbReference type="ARBA" id="ARBA00022801"/>
    </source>
</evidence>
<dbReference type="Pfam" id="PF07687">
    <property type="entry name" value="M20_dimer"/>
    <property type="match status" value="1"/>
</dbReference>
<dbReference type="PROSITE" id="PS00758">
    <property type="entry name" value="ARGE_DAPE_CPG2_1"/>
    <property type="match status" value="1"/>
</dbReference>
<dbReference type="GO" id="GO:0046872">
    <property type="term" value="F:metal ion binding"/>
    <property type="evidence" value="ECO:0007669"/>
    <property type="project" value="UniProtKB-KW"/>
</dbReference>
<dbReference type="InterPro" id="IPR001261">
    <property type="entry name" value="ArgE/DapE_CS"/>
</dbReference>
<evidence type="ECO:0000256" key="2">
    <source>
        <dbReference type="ARBA" id="ARBA00022723"/>
    </source>
</evidence>
<dbReference type="Gene3D" id="3.30.70.360">
    <property type="match status" value="1"/>
</dbReference>
<dbReference type="CDD" id="cd03894">
    <property type="entry name" value="M20_ArgE"/>
    <property type="match status" value="1"/>
</dbReference>
<comment type="caution">
    <text evidence="6">The sequence shown here is derived from an EMBL/GenBank/DDBJ whole genome shotgun (WGS) entry which is preliminary data.</text>
</comment>
<dbReference type="InterPro" id="IPR050072">
    <property type="entry name" value="Peptidase_M20A"/>
</dbReference>
<dbReference type="InterPro" id="IPR011650">
    <property type="entry name" value="Peptidase_M20_dimer"/>
</dbReference>
<gene>
    <name evidence="6" type="ORF">ATJ97_0249</name>
</gene>
<dbReference type="SUPFAM" id="SSF53187">
    <property type="entry name" value="Zn-dependent exopeptidases"/>
    <property type="match status" value="1"/>
</dbReference>
<dbReference type="Proteomes" id="UP000222106">
    <property type="component" value="Unassembled WGS sequence"/>
</dbReference>
<keyword evidence="4" id="KW-0862">Zinc</keyword>
<dbReference type="RefSeq" id="WP_098482178.1">
    <property type="nucleotide sequence ID" value="NZ_PDJI01000003.1"/>
</dbReference>